<organism evidence="1 2">
    <name type="scientific">Psilocybe cyanescens</name>
    <dbReference type="NCBI Taxonomy" id="93625"/>
    <lineage>
        <taxon>Eukaryota</taxon>
        <taxon>Fungi</taxon>
        <taxon>Dikarya</taxon>
        <taxon>Basidiomycota</taxon>
        <taxon>Agaricomycotina</taxon>
        <taxon>Agaricomycetes</taxon>
        <taxon>Agaricomycetidae</taxon>
        <taxon>Agaricales</taxon>
        <taxon>Agaricineae</taxon>
        <taxon>Strophariaceae</taxon>
        <taxon>Psilocybe</taxon>
    </lineage>
</organism>
<comment type="caution">
    <text evidence="1">The sequence shown here is derived from an EMBL/GenBank/DDBJ whole genome shotgun (WGS) entry which is preliminary data.</text>
</comment>
<sequence>MPTPIIASGLTHYSDFNLNAQKNRWHEEVVLVVYEMQWTVRYFIHHREEWAQATQMEDINLGLRAYTYWQSTMWYKYVVIADHAFKNRNNLYLSPFI</sequence>
<dbReference type="AlphaFoldDB" id="A0A409XBQ3"/>
<dbReference type="Proteomes" id="UP000283269">
    <property type="component" value="Unassembled WGS sequence"/>
</dbReference>
<dbReference type="EMBL" id="NHYD01002129">
    <property type="protein sequence ID" value="PPQ88238.1"/>
    <property type="molecule type" value="Genomic_DNA"/>
</dbReference>
<accession>A0A409XBQ3</accession>
<proteinExistence type="predicted"/>
<evidence type="ECO:0000313" key="1">
    <source>
        <dbReference type="EMBL" id="PPQ88238.1"/>
    </source>
</evidence>
<reference evidence="1 2" key="1">
    <citation type="journal article" date="2018" name="Evol. Lett.">
        <title>Horizontal gene cluster transfer increased hallucinogenic mushroom diversity.</title>
        <authorList>
            <person name="Reynolds H.T."/>
            <person name="Vijayakumar V."/>
            <person name="Gluck-Thaler E."/>
            <person name="Korotkin H.B."/>
            <person name="Matheny P.B."/>
            <person name="Slot J.C."/>
        </authorList>
    </citation>
    <scope>NUCLEOTIDE SEQUENCE [LARGE SCALE GENOMIC DNA]</scope>
    <source>
        <strain evidence="1 2">2631</strain>
    </source>
</reference>
<protein>
    <submittedName>
        <fullName evidence="1">Uncharacterized protein</fullName>
    </submittedName>
</protein>
<dbReference type="OrthoDB" id="3045335at2759"/>
<dbReference type="InParanoid" id="A0A409XBQ3"/>
<gene>
    <name evidence="1" type="ORF">CVT25_005289</name>
</gene>
<evidence type="ECO:0000313" key="2">
    <source>
        <dbReference type="Proteomes" id="UP000283269"/>
    </source>
</evidence>
<keyword evidence="2" id="KW-1185">Reference proteome</keyword>
<name>A0A409XBQ3_PSICY</name>